<feature type="transmembrane region" description="Helical" evidence="8">
    <location>
        <begin position="382"/>
        <end position="403"/>
    </location>
</feature>
<feature type="region of interest" description="Disordered" evidence="7">
    <location>
        <begin position="152"/>
        <end position="171"/>
    </location>
</feature>
<dbReference type="Pfam" id="PF12349">
    <property type="entry name" value="Sterol-sensing"/>
    <property type="match status" value="1"/>
</dbReference>
<feature type="transmembrane region" description="Helical" evidence="8">
    <location>
        <begin position="89"/>
        <end position="112"/>
    </location>
</feature>
<feature type="transmembrane region" description="Helical" evidence="8">
    <location>
        <begin position="515"/>
        <end position="537"/>
    </location>
</feature>
<keyword evidence="3 8" id="KW-1133">Transmembrane helix</keyword>
<evidence type="ECO:0000313" key="10">
    <source>
        <dbReference type="Proteomes" id="UP000694845"/>
    </source>
</evidence>
<protein>
    <submittedName>
        <fullName evidence="11">Protein dispatched homolog 1-like</fullName>
    </submittedName>
</protein>
<dbReference type="PANTHER" id="PTHR45951:SF3">
    <property type="entry name" value="PROTEIN DISPATCHED"/>
    <property type="match status" value="1"/>
</dbReference>
<dbReference type="KEGG" id="aplc:110980222"/>
<feature type="domain" description="SSD" evidence="9">
    <location>
        <begin position="409"/>
        <end position="540"/>
    </location>
</feature>
<proteinExistence type="inferred from homology"/>
<keyword evidence="2 8" id="KW-0812">Transmembrane</keyword>
<evidence type="ECO:0000256" key="6">
    <source>
        <dbReference type="ARBA" id="ARBA00038046"/>
    </source>
</evidence>
<dbReference type="InterPro" id="IPR053958">
    <property type="entry name" value="HMGCR/SNAP/NPC1-like_SSD"/>
</dbReference>
<evidence type="ECO:0000256" key="3">
    <source>
        <dbReference type="ARBA" id="ARBA00022989"/>
    </source>
</evidence>
<organism evidence="10 11">
    <name type="scientific">Acanthaster planci</name>
    <name type="common">Crown-of-thorns starfish</name>
    <dbReference type="NCBI Taxonomy" id="133434"/>
    <lineage>
        <taxon>Eukaryota</taxon>
        <taxon>Metazoa</taxon>
        <taxon>Echinodermata</taxon>
        <taxon>Eleutherozoa</taxon>
        <taxon>Asterozoa</taxon>
        <taxon>Asteroidea</taxon>
        <taxon>Valvatacea</taxon>
        <taxon>Valvatida</taxon>
        <taxon>Acanthasteridae</taxon>
        <taxon>Acanthaster</taxon>
    </lineage>
</organism>
<dbReference type="AlphaFoldDB" id="A0A8B7YIE5"/>
<evidence type="ECO:0000256" key="2">
    <source>
        <dbReference type="ARBA" id="ARBA00022692"/>
    </source>
</evidence>
<dbReference type="Proteomes" id="UP000694845">
    <property type="component" value="Unplaced"/>
</dbReference>
<sequence>MQRRIVLNTDIHITVALGLVRSTAVLRTCHFLPGNPSHLRAIHVAIYLGNMATTDPLDDNCILMEESQDLRQNRPTGVCYKYAKFLARFWYVMGLVVLVVVTVLAVVTFKVYDLPDFPDPSKGFEARGTLITSRLFSIDNLKRHADDLLVTDPSDDVQDENRRYAPSRTKRQASNRTYSGIKFCTSLWSSRGYSTMVFEAVDETNILTLDAIKSVCKAERRLVTSHPLYQANCLCHGEGNGECPTWSLGNYAALLANKTSCTEIEQEDVIRLTDLLTLCAPFLSNWTQGHGNVPPECGQHDHAAFAILYYLLPTEFSQSIDSKTVAPRSLICAVLYPIDSGKDDVLETIYEESVERKATTDGITRLKAVDFSIKYKLFKKQLYADSVYMGISAGAIFLLIWLYTGSLLVSLAAFLNMMFSLVMADFFYTVVFVRPFFPFVNLIAVILMLGVGADDTFVYVDLWKKCLSELGDRDLPRLVYETLRHASVTMLVTSLTTAAALYATAFSHIIAVRCFAVFAGTAIIMNFVLTMTLLPAVVVMQHKLTALCCSLKICSGLRQCKGGCLEILSHRVKMIYEELIPSLVLKLRYAWIILFLLLMTGGAVVIFYFPRFRLPSSSDFQFFVSSHYFEQFDFVYRKQFSFSKETFSDSWGSVVWGVQAVDNGDMWDPDDRGTLALDDGFEFSSPEDQAWLLGFCQDLREAEFYTADTLDCFIEGFC</sequence>
<dbReference type="SUPFAM" id="SSF82866">
    <property type="entry name" value="Multidrug efflux transporter AcrB transmembrane domain"/>
    <property type="match status" value="1"/>
</dbReference>
<evidence type="ECO:0000256" key="8">
    <source>
        <dbReference type="SAM" id="Phobius"/>
    </source>
</evidence>
<dbReference type="GO" id="GO:0022857">
    <property type="term" value="F:transmembrane transporter activity"/>
    <property type="evidence" value="ECO:0007669"/>
    <property type="project" value="TreeGrafter"/>
</dbReference>
<dbReference type="GO" id="GO:0007224">
    <property type="term" value="P:smoothened signaling pathway"/>
    <property type="evidence" value="ECO:0007669"/>
    <property type="project" value="TreeGrafter"/>
</dbReference>
<evidence type="ECO:0000259" key="9">
    <source>
        <dbReference type="PROSITE" id="PS50156"/>
    </source>
</evidence>
<dbReference type="GeneID" id="110980222"/>
<evidence type="ECO:0000256" key="7">
    <source>
        <dbReference type="SAM" id="MobiDB-lite"/>
    </source>
</evidence>
<accession>A0A8B7YIE5</accession>
<dbReference type="RefSeq" id="XP_022092382.1">
    <property type="nucleotide sequence ID" value="XM_022236690.1"/>
</dbReference>
<dbReference type="InterPro" id="IPR052081">
    <property type="entry name" value="Dispatched_Hh_regulator"/>
</dbReference>
<comment type="similarity">
    <text evidence="6">Belongs to the dispatched family.</text>
</comment>
<dbReference type="InterPro" id="IPR000731">
    <property type="entry name" value="SSD"/>
</dbReference>
<evidence type="ECO:0000313" key="11">
    <source>
        <dbReference type="RefSeq" id="XP_022092382.1"/>
    </source>
</evidence>
<dbReference type="OrthoDB" id="193905at2759"/>
<evidence type="ECO:0000256" key="1">
    <source>
        <dbReference type="ARBA" id="ARBA00004141"/>
    </source>
</evidence>
<keyword evidence="4 8" id="KW-0472">Membrane</keyword>
<feature type="transmembrane region" description="Helical" evidence="8">
    <location>
        <begin position="435"/>
        <end position="453"/>
    </location>
</feature>
<dbReference type="Gene3D" id="1.20.1640.10">
    <property type="entry name" value="Multidrug efflux transporter AcrB transmembrane domain"/>
    <property type="match status" value="1"/>
</dbReference>
<dbReference type="OMA" id="FTENIMP"/>
<evidence type="ECO:0000256" key="4">
    <source>
        <dbReference type="ARBA" id="ARBA00023136"/>
    </source>
</evidence>
<name>A0A8B7YIE5_ACAPL</name>
<keyword evidence="10" id="KW-1185">Reference proteome</keyword>
<dbReference type="PROSITE" id="PS50156">
    <property type="entry name" value="SSD"/>
    <property type="match status" value="1"/>
</dbReference>
<gene>
    <name evidence="11" type="primary">LOC110980222</name>
</gene>
<dbReference type="GO" id="GO:0016020">
    <property type="term" value="C:membrane"/>
    <property type="evidence" value="ECO:0007669"/>
    <property type="project" value="UniProtKB-SubCell"/>
</dbReference>
<feature type="transmembrane region" description="Helical" evidence="8">
    <location>
        <begin position="483"/>
        <end position="503"/>
    </location>
</feature>
<keyword evidence="5" id="KW-0325">Glycoprotein</keyword>
<dbReference type="PANTHER" id="PTHR45951">
    <property type="entry name" value="PROTEIN DISPATCHED-RELATED"/>
    <property type="match status" value="1"/>
</dbReference>
<reference evidence="11" key="1">
    <citation type="submission" date="2025-08" db="UniProtKB">
        <authorList>
            <consortium name="RefSeq"/>
        </authorList>
    </citation>
    <scope>IDENTIFICATION</scope>
</reference>
<comment type="subcellular location">
    <subcellularLocation>
        <location evidence="1">Membrane</location>
        <topology evidence="1">Multi-pass membrane protein</topology>
    </subcellularLocation>
</comment>
<feature type="transmembrane region" description="Helical" evidence="8">
    <location>
        <begin position="589"/>
        <end position="609"/>
    </location>
</feature>
<evidence type="ECO:0000256" key="5">
    <source>
        <dbReference type="ARBA" id="ARBA00023180"/>
    </source>
</evidence>